<evidence type="ECO:0000256" key="10">
    <source>
        <dbReference type="ARBA" id="ARBA00022777"/>
    </source>
</evidence>
<dbReference type="GO" id="GO:0004594">
    <property type="term" value="F:pantothenate kinase activity"/>
    <property type="evidence" value="ECO:0007669"/>
    <property type="project" value="UniProtKB-UniRule"/>
</dbReference>
<evidence type="ECO:0000256" key="13">
    <source>
        <dbReference type="ARBA" id="ARBA00022993"/>
    </source>
</evidence>
<keyword evidence="11 16" id="KW-0067">ATP-binding</keyword>
<dbReference type="InterPro" id="IPR004619">
    <property type="entry name" value="Type_III_PanK"/>
</dbReference>
<proteinExistence type="inferred from homology"/>
<evidence type="ECO:0000256" key="14">
    <source>
        <dbReference type="ARBA" id="ARBA00038036"/>
    </source>
</evidence>
<feature type="binding site" evidence="16">
    <location>
        <position position="122"/>
    </location>
    <ligand>
        <name>K(+)</name>
        <dbReference type="ChEBI" id="CHEBI:29103"/>
    </ligand>
</feature>
<dbReference type="Pfam" id="PF03309">
    <property type="entry name" value="Pan_kinase"/>
    <property type="match status" value="1"/>
</dbReference>
<comment type="function">
    <text evidence="16">Catalyzes the phosphorylation of pantothenate (Pan), the first step in CoA biosynthesis.</text>
</comment>
<dbReference type="EC" id="2.7.1.33" evidence="6 16"/>
<dbReference type="HAMAP" id="MF_01274">
    <property type="entry name" value="Pantothen_kinase_3"/>
    <property type="match status" value="1"/>
</dbReference>
<dbReference type="Proteomes" id="UP000025238">
    <property type="component" value="Chromosome"/>
</dbReference>
<keyword evidence="10 16" id="KW-0418">Kinase</keyword>
<dbReference type="GO" id="GO:0005737">
    <property type="term" value="C:cytoplasm"/>
    <property type="evidence" value="ECO:0007669"/>
    <property type="project" value="UniProtKB-SubCell"/>
</dbReference>
<evidence type="ECO:0000256" key="4">
    <source>
        <dbReference type="ARBA" id="ARBA00005225"/>
    </source>
</evidence>
<sequence>MILELDCGNSFIKWRVLGIDTGLVAAQGASASVVDLVNEISGVVGADVIRARLVSVRGDRETDELCLRLSEVLGVDVERASPSIQLGGVINGYVDHRQLGMDRWLAMVGAFQLKRNAMMVIDLGTAVTVDLVDSQGMHLGGYISPGIALLRHQLHTHTRRISYSLEDITTSRRVTAPGRCTTEAVERGCLLMLRGFVSSQILQADEYLGAEFEIYATGGDVALINDIPRIRCIPDLVFRGLAIACP</sequence>
<dbReference type="GO" id="GO:0015937">
    <property type="term" value="P:coenzyme A biosynthetic process"/>
    <property type="evidence" value="ECO:0007669"/>
    <property type="project" value="UniProtKB-UniRule"/>
</dbReference>
<dbReference type="PANTHER" id="PTHR34265">
    <property type="entry name" value="TYPE III PANTOTHENATE KINASE"/>
    <property type="match status" value="1"/>
</dbReference>
<dbReference type="GO" id="GO:0046872">
    <property type="term" value="F:metal ion binding"/>
    <property type="evidence" value="ECO:0007669"/>
    <property type="project" value="UniProtKB-KW"/>
</dbReference>
<dbReference type="InterPro" id="IPR043129">
    <property type="entry name" value="ATPase_NBD"/>
</dbReference>
<comment type="cofactor">
    <cofactor evidence="2">
        <name>K(+)</name>
        <dbReference type="ChEBI" id="CHEBI:29103"/>
    </cofactor>
</comment>
<dbReference type="EMBL" id="CP007509">
    <property type="protein sequence ID" value="AHY44322.1"/>
    <property type="molecule type" value="Genomic_DNA"/>
</dbReference>
<evidence type="ECO:0000256" key="7">
    <source>
        <dbReference type="ARBA" id="ARBA00022490"/>
    </source>
</evidence>
<comment type="catalytic activity">
    <reaction evidence="1 16">
        <text>(R)-pantothenate + ATP = (R)-4'-phosphopantothenate + ADP + H(+)</text>
        <dbReference type="Rhea" id="RHEA:16373"/>
        <dbReference type="ChEBI" id="CHEBI:10986"/>
        <dbReference type="ChEBI" id="CHEBI:15378"/>
        <dbReference type="ChEBI" id="CHEBI:29032"/>
        <dbReference type="ChEBI" id="CHEBI:30616"/>
        <dbReference type="ChEBI" id="CHEBI:456216"/>
        <dbReference type="EC" id="2.7.1.33"/>
    </reaction>
</comment>
<comment type="cofactor">
    <cofactor evidence="16">
        <name>NH4(+)</name>
        <dbReference type="ChEBI" id="CHEBI:28938"/>
    </cofactor>
    <cofactor evidence="16">
        <name>K(+)</name>
        <dbReference type="ChEBI" id="CHEBI:29103"/>
    </cofactor>
    <text evidence="16">A monovalent cation. Ammonium or potassium.</text>
</comment>
<evidence type="ECO:0000256" key="5">
    <source>
        <dbReference type="ARBA" id="ARBA00011738"/>
    </source>
</evidence>
<comment type="similarity">
    <text evidence="14 16">Belongs to the type III pantothenate kinase family.</text>
</comment>
<dbReference type="SUPFAM" id="SSF53067">
    <property type="entry name" value="Actin-like ATPase domain"/>
    <property type="match status" value="2"/>
</dbReference>
<evidence type="ECO:0000256" key="1">
    <source>
        <dbReference type="ARBA" id="ARBA00001206"/>
    </source>
</evidence>
<evidence type="ECO:0000256" key="3">
    <source>
        <dbReference type="ARBA" id="ARBA00004496"/>
    </source>
</evidence>
<gene>
    <name evidence="16" type="primary">coaX</name>
    <name evidence="17" type="ORF">UIB01_18340</name>
</gene>
<evidence type="ECO:0000256" key="16">
    <source>
        <dbReference type="HAMAP-Rule" id="MF_01274"/>
    </source>
</evidence>
<dbReference type="GO" id="GO:0005524">
    <property type="term" value="F:ATP binding"/>
    <property type="evidence" value="ECO:0007669"/>
    <property type="project" value="UniProtKB-UniRule"/>
</dbReference>
<feature type="binding site" evidence="16">
    <location>
        <position position="93"/>
    </location>
    <ligand>
        <name>substrate</name>
    </ligand>
</feature>
<dbReference type="PANTHER" id="PTHR34265:SF1">
    <property type="entry name" value="TYPE III PANTOTHENATE KINASE"/>
    <property type="match status" value="1"/>
</dbReference>
<feature type="binding site" evidence="16">
    <location>
        <position position="181"/>
    </location>
    <ligand>
        <name>substrate</name>
    </ligand>
</feature>
<evidence type="ECO:0000313" key="17">
    <source>
        <dbReference type="EMBL" id="AHY44322.1"/>
    </source>
</evidence>
<dbReference type="CDD" id="cd24015">
    <property type="entry name" value="ASKHA_NBD_PanK-III"/>
    <property type="match status" value="1"/>
</dbReference>
<feature type="binding site" evidence="16">
    <location>
        <begin position="6"/>
        <end position="13"/>
    </location>
    <ligand>
        <name>ATP</name>
        <dbReference type="ChEBI" id="CHEBI:30616"/>
    </ligand>
</feature>
<comment type="subcellular location">
    <subcellularLocation>
        <location evidence="3 16">Cytoplasm</location>
    </subcellularLocation>
</comment>
<name>A0A023WVS8_STUST</name>
<evidence type="ECO:0000256" key="9">
    <source>
        <dbReference type="ARBA" id="ARBA00022741"/>
    </source>
</evidence>
<evidence type="ECO:0000256" key="12">
    <source>
        <dbReference type="ARBA" id="ARBA00022958"/>
    </source>
</evidence>
<keyword evidence="9 16" id="KW-0547">Nucleotide-binding</keyword>
<accession>A0A023WVS8</accession>
<dbReference type="AlphaFoldDB" id="A0A023WVS8"/>
<dbReference type="PATRIC" id="fig|316.97.peg.3665"/>
<dbReference type="NCBIfam" id="TIGR00671">
    <property type="entry name" value="baf"/>
    <property type="match status" value="1"/>
</dbReference>
<evidence type="ECO:0000256" key="11">
    <source>
        <dbReference type="ARBA" id="ARBA00022840"/>
    </source>
</evidence>
<dbReference type="KEGG" id="pstu:UIB01_18340"/>
<dbReference type="UniPathway" id="UPA00241">
    <property type="reaction ID" value="UER00352"/>
</dbReference>
<organism evidence="17 18">
    <name type="scientific">Stutzerimonas stutzeri</name>
    <name type="common">Pseudomonas stutzeri</name>
    <dbReference type="NCBI Taxonomy" id="316"/>
    <lineage>
        <taxon>Bacteria</taxon>
        <taxon>Pseudomonadati</taxon>
        <taxon>Pseudomonadota</taxon>
        <taxon>Gammaproteobacteria</taxon>
        <taxon>Pseudomonadales</taxon>
        <taxon>Pseudomonadaceae</taxon>
        <taxon>Stutzerimonas</taxon>
    </lineage>
</organism>
<dbReference type="Gene3D" id="3.30.420.40">
    <property type="match status" value="2"/>
</dbReference>
<keyword evidence="13 16" id="KW-0173">Coenzyme A biosynthesis</keyword>
<evidence type="ECO:0000313" key="18">
    <source>
        <dbReference type="Proteomes" id="UP000025238"/>
    </source>
</evidence>
<evidence type="ECO:0000256" key="6">
    <source>
        <dbReference type="ARBA" id="ARBA00012102"/>
    </source>
</evidence>
<feature type="binding site" evidence="16">
    <location>
        <position position="125"/>
    </location>
    <ligand>
        <name>ATP</name>
        <dbReference type="ChEBI" id="CHEBI:30616"/>
    </ligand>
</feature>
<feature type="active site" description="Proton acceptor" evidence="16">
    <location>
        <position position="102"/>
    </location>
</feature>
<feature type="binding site" evidence="16">
    <location>
        <begin position="100"/>
        <end position="103"/>
    </location>
    <ligand>
        <name>substrate</name>
    </ligand>
</feature>
<keyword evidence="8 16" id="KW-0808">Transferase</keyword>
<comment type="subunit">
    <text evidence="5 16">Homodimer.</text>
</comment>
<evidence type="ECO:0000256" key="8">
    <source>
        <dbReference type="ARBA" id="ARBA00022679"/>
    </source>
</evidence>
<keyword evidence="7 16" id="KW-0963">Cytoplasm</keyword>
<evidence type="ECO:0000256" key="15">
    <source>
        <dbReference type="ARBA" id="ARBA00040883"/>
    </source>
</evidence>
<evidence type="ECO:0000256" key="2">
    <source>
        <dbReference type="ARBA" id="ARBA00001958"/>
    </source>
</evidence>
<protein>
    <recommendedName>
        <fullName evidence="15 16">Type III pantothenate kinase</fullName>
        <ecNumber evidence="6 16">2.7.1.33</ecNumber>
    </recommendedName>
    <alternativeName>
        <fullName evidence="16">PanK-III</fullName>
    </alternativeName>
    <alternativeName>
        <fullName evidence="16">Pantothenic acid kinase</fullName>
    </alternativeName>
</protein>
<comment type="pathway">
    <text evidence="4 16">Cofactor biosynthesis; coenzyme A biosynthesis; CoA from (R)-pantothenate: step 1/5.</text>
</comment>
<keyword evidence="16" id="KW-0479">Metal-binding</keyword>
<keyword evidence="12 16" id="KW-0630">Potassium</keyword>
<reference evidence="17 18" key="1">
    <citation type="submission" date="2014-03" db="EMBL/GenBank/DDBJ databases">
        <title>Complete genome sequence of Pseudomonas stutzeri 19SMN4.</title>
        <authorList>
            <person name="Brunet-Galmes I."/>
            <person name="Nogales B."/>
            <person name="Busquets A."/>
            <person name="Pena A."/>
            <person name="Gomila M."/>
            <person name="Garcia-Valdes E."/>
            <person name="Lalucat J."/>
            <person name="Bennasar A."/>
            <person name="Bosch R."/>
        </authorList>
    </citation>
    <scope>NUCLEOTIDE SEQUENCE [LARGE SCALE GENOMIC DNA]</scope>
    <source>
        <strain evidence="17 18">19SMN4</strain>
    </source>
</reference>